<accession>A0ABP8HXZ3</accession>
<evidence type="ECO:0000313" key="2">
    <source>
        <dbReference type="Proteomes" id="UP001501153"/>
    </source>
</evidence>
<sequence length="125" mass="13188">MSFFSEMESGIQALFSAVGNGFGGDPAIGQQHAANWRQHLNNANSPALRAISQELEVLNSHIGHGNAAGMAVSMQLLGELTAKAAMGIHTFEGTGDKMRELSQKLIAAAGNLRQIAATQQPVHTH</sequence>
<name>A0ABP8HXZ3_9BACT</name>
<dbReference type="EMBL" id="BAABGZ010000006">
    <property type="protein sequence ID" value="GAA4347149.1"/>
    <property type="molecule type" value="Genomic_DNA"/>
</dbReference>
<dbReference type="Proteomes" id="UP001501153">
    <property type="component" value="Unassembled WGS sequence"/>
</dbReference>
<protein>
    <recommendedName>
        <fullName evidence="3">Hpt domain-containing protein</fullName>
    </recommendedName>
</protein>
<organism evidence="1 2">
    <name type="scientific">Hymenobacter saemangeumensis</name>
    <dbReference type="NCBI Taxonomy" id="1084522"/>
    <lineage>
        <taxon>Bacteria</taxon>
        <taxon>Pseudomonadati</taxon>
        <taxon>Bacteroidota</taxon>
        <taxon>Cytophagia</taxon>
        <taxon>Cytophagales</taxon>
        <taxon>Hymenobacteraceae</taxon>
        <taxon>Hymenobacter</taxon>
    </lineage>
</organism>
<gene>
    <name evidence="1" type="ORF">GCM10023185_02010</name>
</gene>
<proteinExistence type="predicted"/>
<evidence type="ECO:0000313" key="1">
    <source>
        <dbReference type="EMBL" id="GAA4347149.1"/>
    </source>
</evidence>
<reference evidence="2" key="1">
    <citation type="journal article" date="2019" name="Int. J. Syst. Evol. Microbiol.">
        <title>The Global Catalogue of Microorganisms (GCM) 10K type strain sequencing project: providing services to taxonomists for standard genome sequencing and annotation.</title>
        <authorList>
            <consortium name="The Broad Institute Genomics Platform"/>
            <consortium name="The Broad Institute Genome Sequencing Center for Infectious Disease"/>
            <person name="Wu L."/>
            <person name="Ma J."/>
        </authorList>
    </citation>
    <scope>NUCLEOTIDE SEQUENCE [LARGE SCALE GENOMIC DNA]</scope>
    <source>
        <strain evidence="2">JCM 17923</strain>
    </source>
</reference>
<evidence type="ECO:0008006" key="3">
    <source>
        <dbReference type="Google" id="ProtNLM"/>
    </source>
</evidence>
<dbReference type="RefSeq" id="WP_345232975.1">
    <property type="nucleotide sequence ID" value="NZ_BAABGZ010000006.1"/>
</dbReference>
<keyword evidence="2" id="KW-1185">Reference proteome</keyword>
<comment type="caution">
    <text evidence="1">The sequence shown here is derived from an EMBL/GenBank/DDBJ whole genome shotgun (WGS) entry which is preliminary data.</text>
</comment>